<reference evidence="2 3" key="2">
    <citation type="submission" date="2009-02" db="EMBL/GenBank/DDBJ databases">
        <title>Draft genome sequence of Holdemania filiformis DSM 12042.</title>
        <authorList>
            <person name="Sudarsanam P."/>
            <person name="Ley R."/>
            <person name="Guruge J."/>
            <person name="Turnbaugh P.J."/>
            <person name="Mahowald M."/>
            <person name="Liep D."/>
            <person name="Gordon J."/>
        </authorList>
    </citation>
    <scope>NUCLEOTIDE SEQUENCE [LARGE SCALE GENOMIC DNA]</scope>
    <source>
        <strain evidence="2 3">DSM 12042</strain>
    </source>
</reference>
<proteinExistence type="predicted"/>
<keyword evidence="1" id="KW-0472">Membrane</keyword>
<dbReference type="EMBL" id="ACCF01000251">
    <property type="protein sequence ID" value="EEF65858.1"/>
    <property type="molecule type" value="Genomic_DNA"/>
</dbReference>
<organism evidence="2 3">
    <name type="scientific">Holdemania filiformis DSM 12042</name>
    <dbReference type="NCBI Taxonomy" id="545696"/>
    <lineage>
        <taxon>Bacteria</taxon>
        <taxon>Bacillati</taxon>
        <taxon>Bacillota</taxon>
        <taxon>Erysipelotrichia</taxon>
        <taxon>Erysipelotrichales</taxon>
        <taxon>Erysipelotrichaceae</taxon>
        <taxon>Holdemania</taxon>
    </lineage>
</organism>
<gene>
    <name evidence="2" type="ORF">HOLDEFILI_03999</name>
</gene>
<sequence length="66" mass="8095">MSIFFPINSDLFYLISHFFFFLFIFLETYYILISMESKRFFQDLPAFLFHFTHAVVSPPWIWLAEN</sequence>
<dbReference type="STRING" id="545696.HOLDEFILI_03999"/>
<comment type="caution">
    <text evidence="2">The sequence shown here is derived from an EMBL/GenBank/DDBJ whole genome shotgun (WGS) entry which is preliminary data.</text>
</comment>
<dbReference type="Proteomes" id="UP000005950">
    <property type="component" value="Unassembled WGS sequence"/>
</dbReference>
<evidence type="ECO:0000313" key="3">
    <source>
        <dbReference type="Proteomes" id="UP000005950"/>
    </source>
</evidence>
<evidence type="ECO:0000313" key="2">
    <source>
        <dbReference type="EMBL" id="EEF65858.1"/>
    </source>
</evidence>
<dbReference type="AlphaFoldDB" id="B9YDS5"/>
<name>B9YDS5_9FIRM</name>
<feature type="transmembrane region" description="Helical" evidence="1">
    <location>
        <begin position="12"/>
        <end position="32"/>
    </location>
</feature>
<protein>
    <submittedName>
        <fullName evidence="2">Uncharacterized protein</fullName>
    </submittedName>
</protein>
<reference evidence="2 3" key="1">
    <citation type="submission" date="2008-12" db="EMBL/GenBank/DDBJ databases">
        <authorList>
            <person name="Fulton L."/>
            <person name="Clifton S."/>
            <person name="Fulton B."/>
            <person name="Xu J."/>
            <person name="Minx P."/>
            <person name="Pepin K.H."/>
            <person name="Johnson M."/>
            <person name="Bhonagiri V."/>
            <person name="Nash W.E."/>
            <person name="Mardis E.R."/>
            <person name="Wilson R.K."/>
        </authorList>
    </citation>
    <scope>NUCLEOTIDE SEQUENCE [LARGE SCALE GENOMIC DNA]</scope>
    <source>
        <strain evidence="2 3">DSM 12042</strain>
    </source>
</reference>
<feature type="transmembrane region" description="Helical" evidence="1">
    <location>
        <begin position="44"/>
        <end position="63"/>
    </location>
</feature>
<accession>B9YDS5</accession>
<keyword evidence="1" id="KW-0812">Transmembrane</keyword>
<evidence type="ECO:0000256" key="1">
    <source>
        <dbReference type="SAM" id="Phobius"/>
    </source>
</evidence>
<keyword evidence="1" id="KW-1133">Transmembrane helix</keyword>
<dbReference type="HOGENOM" id="CLU_2825241_0_0_9"/>